<evidence type="ECO:0000256" key="5">
    <source>
        <dbReference type="SAM" id="Phobius"/>
    </source>
</evidence>
<evidence type="ECO:0000256" key="1">
    <source>
        <dbReference type="ARBA" id="ARBA00004370"/>
    </source>
</evidence>
<evidence type="ECO:0000256" key="4">
    <source>
        <dbReference type="ARBA" id="ARBA00023136"/>
    </source>
</evidence>
<comment type="subcellular location">
    <subcellularLocation>
        <location evidence="1">Membrane</location>
    </subcellularLocation>
</comment>
<comment type="caution">
    <text evidence="7">The sequence shown here is derived from an EMBL/GenBank/DDBJ whole genome shotgun (WGS) entry which is preliminary data.</text>
</comment>
<proteinExistence type="predicted"/>
<organism evidence="7 8">
    <name type="scientific">Biomphalaria pfeifferi</name>
    <name type="common">Bloodfluke planorb</name>
    <name type="synonym">Freshwater snail</name>
    <dbReference type="NCBI Taxonomy" id="112525"/>
    <lineage>
        <taxon>Eukaryota</taxon>
        <taxon>Metazoa</taxon>
        <taxon>Spiralia</taxon>
        <taxon>Lophotrochozoa</taxon>
        <taxon>Mollusca</taxon>
        <taxon>Gastropoda</taxon>
        <taxon>Heterobranchia</taxon>
        <taxon>Euthyneura</taxon>
        <taxon>Panpulmonata</taxon>
        <taxon>Hygrophila</taxon>
        <taxon>Lymnaeoidea</taxon>
        <taxon>Planorbidae</taxon>
        <taxon>Biomphalaria</taxon>
    </lineage>
</organism>
<keyword evidence="8" id="KW-1185">Reference proteome</keyword>
<accession>A0AAD8C7L1</accession>
<feature type="transmembrane region" description="Helical" evidence="5">
    <location>
        <begin position="119"/>
        <end position="147"/>
    </location>
</feature>
<name>A0AAD8C7L1_BIOPF</name>
<keyword evidence="4 5" id="KW-0472">Membrane</keyword>
<dbReference type="EMBL" id="JASAOG010000006">
    <property type="protein sequence ID" value="KAK0067949.1"/>
    <property type="molecule type" value="Genomic_DNA"/>
</dbReference>
<keyword evidence="3 5" id="KW-1133">Transmembrane helix</keyword>
<feature type="domain" description="G-protein coupled receptors family 1 profile" evidence="6">
    <location>
        <begin position="53"/>
        <end position="325"/>
    </location>
</feature>
<dbReference type="PROSITE" id="PS50262">
    <property type="entry name" value="G_PROTEIN_RECEP_F1_2"/>
    <property type="match status" value="1"/>
</dbReference>
<dbReference type="InterPro" id="IPR017452">
    <property type="entry name" value="GPCR_Rhodpsn_7TM"/>
</dbReference>
<dbReference type="InterPro" id="IPR052954">
    <property type="entry name" value="GPCR-Ligand_Int"/>
</dbReference>
<reference evidence="7" key="2">
    <citation type="submission" date="2023-04" db="EMBL/GenBank/DDBJ databases">
        <authorList>
            <person name="Bu L."/>
            <person name="Lu L."/>
            <person name="Laidemitt M.R."/>
            <person name="Zhang S.M."/>
            <person name="Mutuku M."/>
            <person name="Mkoji G."/>
            <person name="Steinauer M."/>
            <person name="Loker E.S."/>
        </authorList>
    </citation>
    <scope>NUCLEOTIDE SEQUENCE</scope>
    <source>
        <strain evidence="7">KasaAsao</strain>
        <tissue evidence="7">Whole Snail</tissue>
    </source>
</reference>
<dbReference type="Gene3D" id="1.20.1070.10">
    <property type="entry name" value="Rhodopsin 7-helix transmembrane proteins"/>
    <property type="match status" value="1"/>
</dbReference>
<evidence type="ECO:0000256" key="3">
    <source>
        <dbReference type="ARBA" id="ARBA00022989"/>
    </source>
</evidence>
<feature type="transmembrane region" description="Helical" evidence="5">
    <location>
        <begin position="274"/>
        <end position="297"/>
    </location>
</feature>
<dbReference type="GO" id="GO:0016020">
    <property type="term" value="C:membrane"/>
    <property type="evidence" value="ECO:0007669"/>
    <property type="project" value="UniProtKB-SubCell"/>
</dbReference>
<feature type="transmembrane region" description="Helical" evidence="5">
    <location>
        <begin position="229"/>
        <end position="247"/>
    </location>
</feature>
<dbReference type="Proteomes" id="UP001233172">
    <property type="component" value="Unassembled WGS sequence"/>
</dbReference>
<sequence length="346" mass="39901">MENITQHVIENRTLPDTGYYVCNLRMSSYEEYITFFSMLSYFNPLVAFLGLLSNMISLAILRRCGLQKPSTILLFGLVVADSMCLITPLNYGAILLYFGPNKPFPRLCGFQYEDNLNTFLAFSGIFIEFIGIWGQYVNTWIPVLITLERLFAIFKPLTFKSIITKKRILALVCFCYLFWLPWNLYYSIVMRIVVSTYQDTNYALVRYISNDVRTVKDFIETEVLEHLKSSIPVILISVGCLSLFIKINESLKKRAKITSSSQSTISSTRTTRTLMLTCVLFVITQLIHIAAISLYQSTDVGHYLVRNEFMYLVNNINASCNLVVYITSNKKLYDIFVQLFRRPQLP</sequence>
<gene>
    <name evidence="7" type="ORF">Bpfe_002790</name>
</gene>
<protein>
    <submittedName>
        <fullName evidence="7">G-protein coupled receptor</fullName>
    </submittedName>
</protein>
<keyword evidence="7" id="KW-0675">Receptor</keyword>
<evidence type="ECO:0000313" key="8">
    <source>
        <dbReference type="Proteomes" id="UP001233172"/>
    </source>
</evidence>
<dbReference type="PANTHER" id="PTHR46641:SF2">
    <property type="entry name" value="FMRFAMIDE RECEPTOR"/>
    <property type="match status" value="1"/>
</dbReference>
<dbReference type="PANTHER" id="PTHR46641">
    <property type="entry name" value="FMRFAMIDE RECEPTOR-RELATED"/>
    <property type="match status" value="1"/>
</dbReference>
<evidence type="ECO:0000313" key="7">
    <source>
        <dbReference type="EMBL" id="KAK0067949.1"/>
    </source>
</evidence>
<keyword evidence="2 5" id="KW-0812">Transmembrane</keyword>
<evidence type="ECO:0000256" key="2">
    <source>
        <dbReference type="ARBA" id="ARBA00022692"/>
    </source>
</evidence>
<feature type="transmembrane region" description="Helical" evidence="5">
    <location>
        <begin position="41"/>
        <end position="61"/>
    </location>
</feature>
<feature type="transmembrane region" description="Helical" evidence="5">
    <location>
        <begin position="73"/>
        <end position="99"/>
    </location>
</feature>
<feature type="transmembrane region" description="Helical" evidence="5">
    <location>
        <begin position="168"/>
        <end position="188"/>
    </location>
</feature>
<dbReference type="AlphaFoldDB" id="A0AAD8C7L1"/>
<reference evidence="7" key="1">
    <citation type="journal article" date="2023" name="PLoS Negl. Trop. Dis.">
        <title>A genome sequence for Biomphalaria pfeifferi, the major vector snail for the human-infecting parasite Schistosoma mansoni.</title>
        <authorList>
            <person name="Bu L."/>
            <person name="Lu L."/>
            <person name="Laidemitt M.R."/>
            <person name="Zhang S.M."/>
            <person name="Mutuku M."/>
            <person name="Mkoji G."/>
            <person name="Steinauer M."/>
            <person name="Loker E.S."/>
        </authorList>
    </citation>
    <scope>NUCLEOTIDE SEQUENCE</scope>
    <source>
        <strain evidence="7">KasaAsao</strain>
    </source>
</reference>
<feature type="transmembrane region" description="Helical" evidence="5">
    <location>
        <begin position="309"/>
        <end position="327"/>
    </location>
</feature>
<dbReference type="SUPFAM" id="SSF81321">
    <property type="entry name" value="Family A G protein-coupled receptor-like"/>
    <property type="match status" value="1"/>
</dbReference>
<evidence type="ECO:0000259" key="6">
    <source>
        <dbReference type="PROSITE" id="PS50262"/>
    </source>
</evidence>